<dbReference type="PANTHER" id="PTHR24300:SF376">
    <property type="entry name" value="CYTOCHROME P450 15A1"/>
    <property type="match status" value="1"/>
</dbReference>
<keyword evidence="4 8" id="KW-0479">Metal-binding</keyword>
<keyword evidence="7 9" id="KW-0503">Monooxygenase</keyword>
<evidence type="ECO:0000256" key="1">
    <source>
        <dbReference type="ARBA" id="ARBA00001971"/>
    </source>
</evidence>
<dbReference type="PANTHER" id="PTHR24300">
    <property type="entry name" value="CYTOCHROME P450 508A4-RELATED"/>
    <property type="match status" value="1"/>
</dbReference>
<dbReference type="GO" id="GO:0006082">
    <property type="term" value="P:organic acid metabolic process"/>
    <property type="evidence" value="ECO:0007669"/>
    <property type="project" value="TreeGrafter"/>
</dbReference>
<organism evidence="11 12">
    <name type="scientific">Henosepilachna vigintioctopunctata</name>
    <dbReference type="NCBI Taxonomy" id="420089"/>
    <lineage>
        <taxon>Eukaryota</taxon>
        <taxon>Metazoa</taxon>
        <taxon>Ecdysozoa</taxon>
        <taxon>Arthropoda</taxon>
        <taxon>Hexapoda</taxon>
        <taxon>Insecta</taxon>
        <taxon>Pterygota</taxon>
        <taxon>Neoptera</taxon>
        <taxon>Endopterygota</taxon>
        <taxon>Coleoptera</taxon>
        <taxon>Polyphaga</taxon>
        <taxon>Cucujiformia</taxon>
        <taxon>Coccinelloidea</taxon>
        <taxon>Coccinellidae</taxon>
        <taxon>Epilachninae</taxon>
        <taxon>Epilachnini</taxon>
        <taxon>Henosepilachna</taxon>
    </lineage>
</organism>
<feature type="chain" id="PRO_5043329466" description="Cytochrome P450" evidence="10">
    <location>
        <begin position="20"/>
        <end position="490"/>
    </location>
</feature>
<keyword evidence="5 9" id="KW-0560">Oxidoreductase</keyword>
<sequence length="490" mass="55892">MIFFLSCFFITVLVIFLYSDVRRPKNYPPGPQWIPIVGNLFQFKKLLGILGYHHLVWQELYDRYGEIVGTKLGRKLVVTVFGEEAVTQVLTREEFEGRPDGFFFRVRTFGKRQGLVFCDGNLWKKQRKFSVQRLKKFGYGGKLMLENVEGEAKYLMETFLEKSSEPIYMHDAFDVSVVNVLWMMIAGERFALGDARLKKLMTLIHDAFKITDMSGGILNHMPFLRFIAPNSCGYNKVVNLTNRISDFLEETIQSHKNYANDGHPRDLIDAFLEEMKSENDETFTEEQLISTCIDLLMAGSETTSNTLSFAVIYMLEYPEVMEKVQIELDDVVGRNGSPRLSDTGRLPYTNAVLKEIQRLTNVPPVGIAHRAVKTAELLGYTIPEDTILITSLYSVHMDPKTWKDPFIFRPERFLGEEGANIRDKSFLPFGYGKRQCLGISLAKANYFLFFVSLLHSFNLEKAAGGPLPDLKGIDGITLSPKPFTVKLTPR</sequence>
<dbReference type="PRINTS" id="PR00463">
    <property type="entry name" value="EP450I"/>
</dbReference>
<protein>
    <recommendedName>
        <fullName evidence="13">Cytochrome P450</fullName>
    </recommendedName>
</protein>
<dbReference type="PROSITE" id="PS00086">
    <property type="entry name" value="CYTOCHROME_P450"/>
    <property type="match status" value="1"/>
</dbReference>
<comment type="similarity">
    <text evidence="2 9">Belongs to the cytochrome P450 family.</text>
</comment>
<evidence type="ECO:0000256" key="6">
    <source>
        <dbReference type="ARBA" id="ARBA00023004"/>
    </source>
</evidence>
<evidence type="ECO:0000313" key="11">
    <source>
        <dbReference type="EMBL" id="KAK9882832.1"/>
    </source>
</evidence>
<evidence type="ECO:0000256" key="4">
    <source>
        <dbReference type="ARBA" id="ARBA00022723"/>
    </source>
</evidence>
<evidence type="ECO:0000256" key="2">
    <source>
        <dbReference type="ARBA" id="ARBA00010617"/>
    </source>
</evidence>
<dbReference type="GO" id="GO:0020037">
    <property type="term" value="F:heme binding"/>
    <property type="evidence" value="ECO:0007669"/>
    <property type="project" value="InterPro"/>
</dbReference>
<comment type="caution">
    <text evidence="11">The sequence shown here is derived from an EMBL/GenBank/DDBJ whole genome shotgun (WGS) entry which is preliminary data.</text>
</comment>
<dbReference type="InterPro" id="IPR017972">
    <property type="entry name" value="Cyt_P450_CS"/>
</dbReference>
<evidence type="ECO:0000256" key="3">
    <source>
        <dbReference type="ARBA" id="ARBA00022617"/>
    </source>
</evidence>
<dbReference type="GO" id="GO:0008395">
    <property type="term" value="F:steroid hydroxylase activity"/>
    <property type="evidence" value="ECO:0007669"/>
    <property type="project" value="TreeGrafter"/>
</dbReference>
<evidence type="ECO:0000256" key="10">
    <source>
        <dbReference type="SAM" id="SignalP"/>
    </source>
</evidence>
<keyword evidence="6 8" id="KW-0408">Iron</keyword>
<dbReference type="InterPro" id="IPR050182">
    <property type="entry name" value="Cytochrome_P450_fam2"/>
</dbReference>
<evidence type="ECO:0000256" key="7">
    <source>
        <dbReference type="ARBA" id="ARBA00023033"/>
    </source>
</evidence>
<dbReference type="EMBL" id="JARQZJ010000084">
    <property type="protein sequence ID" value="KAK9882832.1"/>
    <property type="molecule type" value="Genomic_DNA"/>
</dbReference>
<dbReference type="GO" id="GO:0016712">
    <property type="term" value="F:oxidoreductase activity, acting on paired donors, with incorporation or reduction of molecular oxygen, reduced flavin or flavoprotein as one donor, and incorporation of one atom of oxygen"/>
    <property type="evidence" value="ECO:0007669"/>
    <property type="project" value="TreeGrafter"/>
</dbReference>
<dbReference type="Pfam" id="PF00067">
    <property type="entry name" value="p450"/>
    <property type="match status" value="1"/>
</dbReference>
<dbReference type="GO" id="GO:0005506">
    <property type="term" value="F:iron ion binding"/>
    <property type="evidence" value="ECO:0007669"/>
    <property type="project" value="InterPro"/>
</dbReference>
<accession>A0AAW1UR00</accession>
<dbReference type="Gene3D" id="1.10.630.10">
    <property type="entry name" value="Cytochrome P450"/>
    <property type="match status" value="1"/>
</dbReference>
<evidence type="ECO:0008006" key="13">
    <source>
        <dbReference type="Google" id="ProtNLM"/>
    </source>
</evidence>
<dbReference type="CDD" id="cd20651">
    <property type="entry name" value="CYP15A1-like"/>
    <property type="match status" value="1"/>
</dbReference>
<evidence type="ECO:0000313" key="12">
    <source>
        <dbReference type="Proteomes" id="UP001431783"/>
    </source>
</evidence>
<dbReference type="InterPro" id="IPR002401">
    <property type="entry name" value="Cyt_P450_E_grp-I"/>
</dbReference>
<dbReference type="PRINTS" id="PR00385">
    <property type="entry name" value="P450"/>
</dbReference>
<gene>
    <name evidence="11" type="ORF">WA026_023447</name>
</gene>
<evidence type="ECO:0000256" key="5">
    <source>
        <dbReference type="ARBA" id="ARBA00023002"/>
    </source>
</evidence>
<evidence type="ECO:0000256" key="9">
    <source>
        <dbReference type="RuleBase" id="RU000461"/>
    </source>
</evidence>
<dbReference type="GO" id="GO:0005737">
    <property type="term" value="C:cytoplasm"/>
    <property type="evidence" value="ECO:0007669"/>
    <property type="project" value="TreeGrafter"/>
</dbReference>
<dbReference type="SUPFAM" id="SSF48264">
    <property type="entry name" value="Cytochrome P450"/>
    <property type="match status" value="1"/>
</dbReference>
<reference evidence="11 12" key="1">
    <citation type="submission" date="2023-03" db="EMBL/GenBank/DDBJ databases">
        <title>Genome insight into feeding habits of ladybird beetles.</title>
        <authorList>
            <person name="Li H.-S."/>
            <person name="Huang Y.-H."/>
            <person name="Pang H."/>
        </authorList>
    </citation>
    <scope>NUCLEOTIDE SEQUENCE [LARGE SCALE GENOMIC DNA]</scope>
    <source>
        <strain evidence="11">SYSU_2023b</strain>
        <tissue evidence="11">Whole body</tissue>
    </source>
</reference>
<keyword evidence="10" id="KW-0732">Signal</keyword>
<feature type="signal peptide" evidence="10">
    <location>
        <begin position="1"/>
        <end position="19"/>
    </location>
</feature>
<keyword evidence="3 8" id="KW-0349">Heme</keyword>
<dbReference type="InterPro" id="IPR001128">
    <property type="entry name" value="Cyt_P450"/>
</dbReference>
<evidence type="ECO:0000256" key="8">
    <source>
        <dbReference type="PIRSR" id="PIRSR602401-1"/>
    </source>
</evidence>
<proteinExistence type="inferred from homology"/>
<dbReference type="GO" id="GO:0006805">
    <property type="term" value="P:xenobiotic metabolic process"/>
    <property type="evidence" value="ECO:0007669"/>
    <property type="project" value="TreeGrafter"/>
</dbReference>
<dbReference type="FunFam" id="1.10.630.10:FF:000078">
    <property type="entry name" value="Probable cytochrome P450 515A1"/>
    <property type="match status" value="1"/>
</dbReference>
<dbReference type="InterPro" id="IPR036396">
    <property type="entry name" value="Cyt_P450_sf"/>
</dbReference>
<keyword evidence="12" id="KW-1185">Reference proteome</keyword>
<comment type="cofactor">
    <cofactor evidence="1 8">
        <name>heme</name>
        <dbReference type="ChEBI" id="CHEBI:30413"/>
    </cofactor>
</comment>
<name>A0AAW1UR00_9CUCU</name>
<dbReference type="Proteomes" id="UP001431783">
    <property type="component" value="Unassembled WGS sequence"/>
</dbReference>
<dbReference type="AlphaFoldDB" id="A0AAW1UR00"/>
<feature type="binding site" description="axial binding residue" evidence="8">
    <location>
        <position position="436"/>
    </location>
    <ligand>
        <name>heme</name>
        <dbReference type="ChEBI" id="CHEBI:30413"/>
    </ligand>
    <ligandPart>
        <name>Fe</name>
        <dbReference type="ChEBI" id="CHEBI:18248"/>
    </ligandPart>
</feature>